<keyword evidence="4" id="KW-1015">Disulfide bond</keyword>
<dbReference type="PANTHER" id="PTHR24276">
    <property type="entry name" value="POLYSERASE-RELATED"/>
    <property type="match status" value="1"/>
</dbReference>
<keyword evidence="3" id="KW-0720">Serine protease</keyword>
<dbReference type="InterPro" id="IPR009003">
    <property type="entry name" value="Peptidase_S1_PA"/>
</dbReference>
<dbReference type="SUPFAM" id="SSF50494">
    <property type="entry name" value="Trypsin-like serine proteases"/>
    <property type="match status" value="1"/>
</dbReference>
<keyword evidence="2" id="KW-0378">Hydrolase</keyword>
<dbReference type="GO" id="GO:0004252">
    <property type="term" value="F:serine-type endopeptidase activity"/>
    <property type="evidence" value="ECO:0007669"/>
    <property type="project" value="InterPro"/>
</dbReference>
<accession>A0A4C1TFX4</accession>
<comment type="caution">
    <text evidence="6">The sequence shown here is derived from an EMBL/GenBank/DDBJ whole genome shotgun (WGS) entry which is preliminary data.</text>
</comment>
<evidence type="ECO:0000256" key="3">
    <source>
        <dbReference type="ARBA" id="ARBA00022825"/>
    </source>
</evidence>
<dbReference type="InterPro" id="IPR001254">
    <property type="entry name" value="Trypsin_dom"/>
</dbReference>
<dbReference type="OrthoDB" id="10051896at2759"/>
<evidence type="ECO:0000313" key="6">
    <source>
        <dbReference type="EMBL" id="GBP12348.1"/>
    </source>
</evidence>
<name>A0A4C1TFX4_EUMVA</name>
<keyword evidence="7" id="KW-1185">Reference proteome</keyword>
<sequence length="177" mass="19699">MRTSPNNLIVVAGASKLSDPGIRIKVAEIMVHPDFCRRTHDMDIAVLKLQSRLTGPRVGLPDICRVAIRPGVAVQLYGWGETSSDYYYLPDQLQTVTRAFDQARCQSMAIKLLYQKTCFVLPHQVKIAAKVIPAAQRWYMANSVALCHGVSVVQALSILAHIPISTVFLYFNFCPKP</sequence>
<evidence type="ECO:0000259" key="5">
    <source>
        <dbReference type="Pfam" id="PF00089"/>
    </source>
</evidence>
<reference evidence="6 7" key="1">
    <citation type="journal article" date="2019" name="Commun. Biol.">
        <title>The bagworm genome reveals a unique fibroin gene that provides high tensile strength.</title>
        <authorList>
            <person name="Kono N."/>
            <person name="Nakamura H."/>
            <person name="Ohtoshi R."/>
            <person name="Tomita M."/>
            <person name="Numata K."/>
            <person name="Arakawa K."/>
        </authorList>
    </citation>
    <scope>NUCLEOTIDE SEQUENCE [LARGE SCALE GENOMIC DNA]</scope>
</reference>
<evidence type="ECO:0000256" key="4">
    <source>
        <dbReference type="ARBA" id="ARBA00023157"/>
    </source>
</evidence>
<dbReference type="AlphaFoldDB" id="A0A4C1TFX4"/>
<dbReference type="PANTHER" id="PTHR24276:SF98">
    <property type="entry name" value="FI18310P1-RELATED"/>
    <property type="match status" value="1"/>
</dbReference>
<dbReference type="Gene3D" id="2.40.10.10">
    <property type="entry name" value="Trypsin-like serine proteases"/>
    <property type="match status" value="1"/>
</dbReference>
<organism evidence="6 7">
    <name type="scientific">Eumeta variegata</name>
    <name type="common">Bagworm moth</name>
    <name type="synonym">Eumeta japonica</name>
    <dbReference type="NCBI Taxonomy" id="151549"/>
    <lineage>
        <taxon>Eukaryota</taxon>
        <taxon>Metazoa</taxon>
        <taxon>Ecdysozoa</taxon>
        <taxon>Arthropoda</taxon>
        <taxon>Hexapoda</taxon>
        <taxon>Insecta</taxon>
        <taxon>Pterygota</taxon>
        <taxon>Neoptera</taxon>
        <taxon>Endopterygota</taxon>
        <taxon>Lepidoptera</taxon>
        <taxon>Glossata</taxon>
        <taxon>Ditrysia</taxon>
        <taxon>Tineoidea</taxon>
        <taxon>Psychidae</taxon>
        <taxon>Oiketicinae</taxon>
        <taxon>Eumeta</taxon>
    </lineage>
</organism>
<dbReference type="GO" id="GO:0006508">
    <property type="term" value="P:proteolysis"/>
    <property type="evidence" value="ECO:0007669"/>
    <property type="project" value="UniProtKB-KW"/>
</dbReference>
<gene>
    <name evidence="6" type="primary">Sems</name>
    <name evidence="6" type="ORF">EVAR_73204_1</name>
</gene>
<evidence type="ECO:0000256" key="2">
    <source>
        <dbReference type="ARBA" id="ARBA00022801"/>
    </source>
</evidence>
<proteinExistence type="predicted"/>
<dbReference type="STRING" id="151549.A0A4C1TFX4"/>
<keyword evidence="1" id="KW-0645">Protease</keyword>
<evidence type="ECO:0000313" key="7">
    <source>
        <dbReference type="Proteomes" id="UP000299102"/>
    </source>
</evidence>
<dbReference type="InterPro" id="IPR043504">
    <property type="entry name" value="Peptidase_S1_PA_chymotrypsin"/>
</dbReference>
<dbReference type="InterPro" id="IPR050430">
    <property type="entry name" value="Peptidase_S1"/>
</dbReference>
<dbReference type="Proteomes" id="UP000299102">
    <property type="component" value="Unassembled WGS sequence"/>
</dbReference>
<evidence type="ECO:0000256" key="1">
    <source>
        <dbReference type="ARBA" id="ARBA00022670"/>
    </source>
</evidence>
<dbReference type="Pfam" id="PF00089">
    <property type="entry name" value="Trypsin"/>
    <property type="match status" value="1"/>
</dbReference>
<protein>
    <submittedName>
        <fullName evidence="6">Seminase</fullName>
    </submittedName>
</protein>
<feature type="domain" description="Peptidase S1" evidence="5">
    <location>
        <begin position="9"/>
        <end position="108"/>
    </location>
</feature>
<dbReference type="EMBL" id="BGZK01005066">
    <property type="protein sequence ID" value="GBP12348.1"/>
    <property type="molecule type" value="Genomic_DNA"/>
</dbReference>